<keyword evidence="5 16" id="KW-0732">Signal</keyword>
<dbReference type="InterPro" id="IPR000719">
    <property type="entry name" value="Prot_kinase_dom"/>
</dbReference>
<feature type="signal peptide" evidence="16">
    <location>
        <begin position="1"/>
        <end position="25"/>
    </location>
</feature>
<comment type="catalytic activity">
    <reaction evidence="13">
        <text>L-seryl-[protein] + ATP = O-phospho-L-seryl-[protein] + ADP + H(+)</text>
        <dbReference type="Rhea" id="RHEA:17989"/>
        <dbReference type="Rhea" id="RHEA-COMP:9863"/>
        <dbReference type="Rhea" id="RHEA-COMP:11604"/>
        <dbReference type="ChEBI" id="CHEBI:15378"/>
        <dbReference type="ChEBI" id="CHEBI:29999"/>
        <dbReference type="ChEBI" id="CHEBI:30616"/>
        <dbReference type="ChEBI" id="CHEBI:83421"/>
        <dbReference type="ChEBI" id="CHEBI:456216"/>
    </reaction>
</comment>
<dbReference type="InterPro" id="IPR018097">
    <property type="entry name" value="EGF_Ca-bd_CS"/>
</dbReference>
<dbReference type="FunFam" id="3.30.200.20:FF:000043">
    <property type="entry name" value="Wall-associated receptor kinase 2"/>
    <property type="match status" value="1"/>
</dbReference>
<dbReference type="Gene3D" id="2.10.25.10">
    <property type="entry name" value="Laminin"/>
    <property type="match status" value="1"/>
</dbReference>
<keyword evidence="4 15" id="KW-0812">Transmembrane</keyword>
<keyword evidence="2" id="KW-0723">Serine/threonine-protein kinase</keyword>
<keyword evidence="3" id="KW-0808">Transferase</keyword>
<dbReference type="GO" id="GO:0005886">
    <property type="term" value="C:plasma membrane"/>
    <property type="evidence" value="ECO:0007669"/>
    <property type="project" value="TreeGrafter"/>
</dbReference>
<evidence type="ECO:0000256" key="5">
    <source>
        <dbReference type="ARBA" id="ARBA00022729"/>
    </source>
</evidence>
<sequence length="750" mass="84986">MVPKLMLLRILIVTILFFCPITMLASSQAQIAKPGCKSRCGNVSIPYPFGIGSPGCFHDKWFEIYCRNSTTPFLRLINAQELEVLLIEIEKRTLKVRNPITFRNCEPTKRFQEAANLTESPFVFSQKMNRFTAVSCDVLALMKSAAADSNVSKTLSACMSICDKSITTRETSCNGMNCCQTTIPTNLVAFSTKFDTEQTNRGEKCMYAFLVELEWFQLNRSGKFSDIIELEDVPVVLEWRIYNWTVEEFGPIRNGTNIRGHYSSHSQGHYSNNSYCQSGADGARPSVQCFCRPGFEGNPYVHDGCIDTNECEQSDRNYCGHGLCVNRLGGYECYWPERKKPTDKRVILGLSMGFGLLLLIITGWCLHKVIKKRKRIRRKEKFFKRNGGLLLHQQMSSSNKVNVDKTKLFSSKELKKATDNFNKGRILGQGGQGTVYKGMLSDGRIVAVKKSTILDEDKLVQFINEVVILSQINHRNVVKLLGCCLETEVPLLVYEFIPNGTLSEYIHNKNEEFPLTWEIRLRVATEIAGALSYLHSAASFPIYHRDVKSTNILLDEKYRAKIADFGTSKSVNIDQTHVTTLVHGTFGYLDPEYFQSNQFTDKSDVYSFGVLLVELLTGQKAISTTRSKEGRSLATHFILSMQQNRLFDILDENVFEGPKDEIMVVAYIANRCVNLNGRKRPTMKEVTVELEGIQISERASDHVQHEYYEEVEYVRTEQIEPWDVVSTSIGSALDSSGDRHELPLLSFTSH</sequence>
<evidence type="ECO:0000256" key="4">
    <source>
        <dbReference type="ARBA" id="ARBA00022692"/>
    </source>
</evidence>
<keyword evidence="10 15" id="KW-0472">Membrane</keyword>
<keyword evidence="12" id="KW-0325">Glycoprotein</keyword>
<dbReference type="Gene3D" id="1.10.510.10">
    <property type="entry name" value="Transferase(Phosphotransferase) domain 1"/>
    <property type="match status" value="1"/>
</dbReference>
<evidence type="ECO:0000256" key="14">
    <source>
        <dbReference type="ARBA" id="ARBA00047951"/>
    </source>
</evidence>
<proteinExistence type="predicted"/>
<comment type="caution">
    <text evidence="18">The sequence shown here is derived from an EMBL/GenBank/DDBJ whole genome shotgun (WGS) entry which is preliminary data.</text>
</comment>
<dbReference type="PROSITE" id="PS00108">
    <property type="entry name" value="PROTEIN_KINASE_ST"/>
    <property type="match status" value="1"/>
</dbReference>
<evidence type="ECO:0000256" key="13">
    <source>
        <dbReference type="ARBA" id="ARBA00047558"/>
    </source>
</evidence>
<dbReference type="AlphaFoldDB" id="A0A2P5C5X1"/>
<dbReference type="Gene3D" id="3.30.200.20">
    <property type="entry name" value="Phosphorylase Kinase, domain 1"/>
    <property type="match status" value="1"/>
</dbReference>
<evidence type="ECO:0000259" key="17">
    <source>
        <dbReference type="PROSITE" id="PS50011"/>
    </source>
</evidence>
<dbReference type="Pfam" id="PF00069">
    <property type="entry name" value="Pkinase"/>
    <property type="match status" value="1"/>
</dbReference>
<evidence type="ECO:0000256" key="11">
    <source>
        <dbReference type="ARBA" id="ARBA00023157"/>
    </source>
</evidence>
<evidence type="ECO:0000256" key="1">
    <source>
        <dbReference type="ARBA" id="ARBA00004479"/>
    </source>
</evidence>
<evidence type="ECO:0000256" key="12">
    <source>
        <dbReference type="ARBA" id="ARBA00023180"/>
    </source>
</evidence>
<dbReference type="InterPro" id="IPR008271">
    <property type="entry name" value="Ser/Thr_kinase_AS"/>
</dbReference>
<dbReference type="SUPFAM" id="SSF56112">
    <property type="entry name" value="Protein kinase-like (PK-like)"/>
    <property type="match status" value="1"/>
</dbReference>
<keyword evidence="11" id="KW-1015">Disulfide bond</keyword>
<dbReference type="OrthoDB" id="4062651at2759"/>
<evidence type="ECO:0000256" key="16">
    <source>
        <dbReference type="SAM" id="SignalP"/>
    </source>
</evidence>
<dbReference type="GO" id="GO:0005509">
    <property type="term" value="F:calcium ion binding"/>
    <property type="evidence" value="ECO:0007669"/>
    <property type="project" value="InterPro"/>
</dbReference>
<comment type="subcellular location">
    <subcellularLocation>
        <location evidence="1">Membrane</location>
        <topology evidence="1">Single-pass type I membrane protein</topology>
    </subcellularLocation>
</comment>
<dbReference type="PROSITE" id="PS01187">
    <property type="entry name" value="EGF_CA"/>
    <property type="match status" value="1"/>
</dbReference>
<dbReference type="EMBL" id="JXTB01000171">
    <property type="protein sequence ID" value="PON56429.1"/>
    <property type="molecule type" value="Genomic_DNA"/>
</dbReference>
<comment type="catalytic activity">
    <reaction evidence="14">
        <text>L-threonyl-[protein] + ATP = O-phospho-L-threonyl-[protein] + ADP + H(+)</text>
        <dbReference type="Rhea" id="RHEA:46608"/>
        <dbReference type="Rhea" id="RHEA-COMP:11060"/>
        <dbReference type="Rhea" id="RHEA-COMP:11605"/>
        <dbReference type="ChEBI" id="CHEBI:15378"/>
        <dbReference type="ChEBI" id="CHEBI:30013"/>
        <dbReference type="ChEBI" id="CHEBI:30616"/>
        <dbReference type="ChEBI" id="CHEBI:61977"/>
        <dbReference type="ChEBI" id="CHEBI:456216"/>
    </reaction>
</comment>
<gene>
    <name evidence="18" type="primary">PanWAK14</name>
    <name evidence="18" type="ORF">PanWU01x14_181220</name>
</gene>
<feature type="chain" id="PRO_5015154232" evidence="16">
    <location>
        <begin position="26"/>
        <end position="750"/>
    </location>
</feature>
<keyword evidence="8" id="KW-0067">ATP-binding</keyword>
<dbReference type="CDD" id="cd14066">
    <property type="entry name" value="STKc_IRAK"/>
    <property type="match status" value="1"/>
</dbReference>
<evidence type="ECO:0000256" key="6">
    <source>
        <dbReference type="ARBA" id="ARBA00022741"/>
    </source>
</evidence>
<dbReference type="GO" id="GO:0005524">
    <property type="term" value="F:ATP binding"/>
    <property type="evidence" value="ECO:0007669"/>
    <property type="project" value="UniProtKB-KW"/>
</dbReference>
<reference evidence="19" key="1">
    <citation type="submission" date="2016-06" db="EMBL/GenBank/DDBJ databases">
        <title>Parallel loss of symbiosis genes in relatives of nitrogen-fixing non-legume Parasponia.</title>
        <authorList>
            <person name="Van Velzen R."/>
            <person name="Holmer R."/>
            <person name="Bu F."/>
            <person name="Rutten L."/>
            <person name="Van Zeijl A."/>
            <person name="Liu W."/>
            <person name="Santuari L."/>
            <person name="Cao Q."/>
            <person name="Sharma T."/>
            <person name="Shen D."/>
            <person name="Roswanjaya Y."/>
            <person name="Wardhani T."/>
            <person name="Kalhor M.S."/>
            <person name="Jansen J."/>
            <person name="Van den Hoogen J."/>
            <person name="Gungor B."/>
            <person name="Hartog M."/>
            <person name="Hontelez J."/>
            <person name="Verver J."/>
            <person name="Yang W.-C."/>
            <person name="Schijlen E."/>
            <person name="Repin R."/>
            <person name="Schilthuizen M."/>
            <person name="Schranz E."/>
            <person name="Heidstra R."/>
            <person name="Miyata K."/>
            <person name="Fedorova E."/>
            <person name="Kohlen W."/>
            <person name="Bisseling T."/>
            <person name="Smit S."/>
            <person name="Geurts R."/>
        </authorList>
    </citation>
    <scope>NUCLEOTIDE SEQUENCE [LARGE SCALE GENOMIC DNA]</scope>
    <source>
        <strain evidence="19">cv. WU1-14</strain>
    </source>
</reference>
<evidence type="ECO:0000313" key="18">
    <source>
        <dbReference type="EMBL" id="PON56429.1"/>
    </source>
</evidence>
<dbReference type="PROSITE" id="PS50011">
    <property type="entry name" value="PROTEIN_KINASE_DOM"/>
    <property type="match status" value="1"/>
</dbReference>
<evidence type="ECO:0000256" key="3">
    <source>
        <dbReference type="ARBA" id="ARBA00022679"/>
    </source>
</evidence>
<keyword evidence="18" id="KW-0675">Receptor</keyword>
<feature type="transmembrane region" description="Helical" evidence="15">
    <location>
        <begin position="346"/>
        <end position="370"/>
    </location>
</feature>
<evidence type="ECO:0000256" key="10">
    <source>
        <dbReference type="ARBA" id="ARBA00023136"/>
    </source>
</evidence>
<dbReference type="Proteomes" id="UP000237105">
    <property type="component" value="Unassembled WGS sequence"/>
</dbReference>
<keyword evidence="9 15" id="KW-1133">Transmembrane helix</keyword>
<dbReference type="STRING" id="3476.A0A2P5C5X1"/>
<feature type="domain" description="Protein kinase" evidence="17">
    <location>
        <begin position="421"/>
        <end position="708"/>
    </location>
</feature>
<dbReference type="InterPro" id="IPR045274">
    <property type="entry name" value="WAK-like"/>
</dbReference>
<protein>
    <submittedName>
        <fullName evidence="18">Wall-associated receptor kinase</fullName>
    </submittedName>
</protein>
<dbReference type="GO" id="GO:0004674">
    <property type="term" value="F:protein serine/threonine kinase activity"/>
    <property type="evidence" value="ECO:0007669"/>
    <property type="project" value="UniProtKB-KW"/>
</dbReference>
<evidence type="ECO:0000256" key="2">
    <source>
        <dbReference type="ARBA" id="ARBA00022527"/>
    </source>
</evidence>
<accession>A0A2P5C5X1</accession>
<dbReference type="FunFam" id="1.10.510.10:FF:000084">
    <property type="entry name" value="Wall-associated receptor kinase 2"/>
    <property type="match status" value="1"/>
</dbReference>
<evidence type="ECO:0000313" key="19">
    <source>
        <dbReference type="Proteomes" id="UP000237105"/>
    </source>
</evidence>
<keyword evidence="7 18" id="KW-0418">Kinase</keyword>
<dbReference type="GO" id="GO:0030247">
    <property type="term" value="F:polysaccharide binding"/>
    <property type="evidence" value="ECO:0007669"/>
    <property type="project" value="InterPro"/>
</dbReference>
<dbReference type="Pfam" id="PF13947">
    <property type="entry name" value="GUB_WAK_bind"/>
    <property type="match status" value="1"/>
</dbReference>
<evidence type="ECO:0000256" key="8">
    <source>
        <dbReference type="ARBA" id="ARBA00022840"/>
    </source>
</evidence>
<dbReference type="InterPro" id="IPR025287">
    <property type="entry name" value="WAK_GUB"/>
</dbReference>
<dbReference type="CDD" id="cd00054">
    <property type="entry name" value="EGF_CA"/>
    <property type="match status" value="1"/>
</dbReference>
<keyword evidence="6" id="KW-0547">Nucleotide-binding</keyword>
<dbReference type="Pfam" id="PF08488">
    <property type="entry name" value="WAK"/>
    <property type="match status" value="1"/>
</dbReference>
<name>A0A2P5C5X1_PARAD</name>
<dbReference type="PANTHER" id="PTHR27005">
    <property type="entry name" value="WALL-ASSOCIATED RECEPTOR KINASE-LIKE 21"/>
    <property type="match status" value="1"/>
</dbReference>
<dbReference type="InterPro" id="IPR013695">
    <property type="entry name" value="WAK"/>
</dbReference>
<evidence type="ECO:0000256" key="9">
    <source>
        <dbReference type="ARBA" id="ARBA00022989"/>
    </source>
</evidence>
<evidence type="ECO:0000256" key="7">
    <source>
        <dbReference type="ARBA" id="ARBA00022777"/>
    </source>
</evidence>
<organism evidence="18 19">
    <name type="scientific">Parasponia andersonii</name>
    <name type="common">Sponia andersonii</name>
    <dbReference type="NCBI Taxonomy" id="3476"/>
    <lineage>
        <taxon>Eukaryota</taxon>
        <taxon>Viridiplantae</taxon>
        <taxon>Streptophyta</taxon>
        <taxon>Embryophyta</taxon>
        <taxon>Tracheophyta</taxon>
        <taxon>Spermatophyta</taxon>
        <taxon>Magnoliopsida</taxon>
        <taxon>eudicotyledons</taxon>
        <taxon>Gunneridae</taxon>
        <taxon>Pentapetalae</taxon>
        <taxon>rosids</taxon>
        <taxon>fabids</taxon>
        <taxon>Rosales</taxon>
        <taxon>Cannabaceae</taxon>
        <taxon>Parasponia</taxon>
    </lineage>
</organism>
<dbReference type="InterPro" id="IPR011009">
    <property type="entry name" value="Kinase-like_dom_sf"/>
</dbReference>
<dbReference type="PANTHER" id="PTHR27005:SF280">
    <property type="entry name" value="WALL-ASSOCIATED RECEPTOR KINASE-LIKE 8"/>
    <property type="match status" value="1"/>
</dbReference>
<keyword evidence="19" id="KW-1185">Reference proteome</keyword>
<dbReference type="GO" id="GO:0007166">
    <property type="term" value="P:cell surface receptor signaling pathway"/>
    <property type="evidence" value="ECO:0007669"/>
    <property type="project" value="InterPro"/>
</dbReference>
<dbReference type="SMART" id="SM00220">
    <property type="entry name" value="S_TKc"/>
    <property type="match status" value="1"/>
</dbReference>
<evidence type="ECO:0000256" key="15">
    <source>
        <dbReference type="SAM" id="Phobius"/>
    </source>
</evidence>